<keyword evidence="7 15" id="KW-0732">Signal</keyword>
<dbReference type="Pfam" id="PF02563">
    <property type="entry name" value="Poly_export"/>
    <property type="match status" value="1"/>
</dbReference>
<dbReference type="AlphaFoldDB" id="A0A936YZW8"/>
<keyword evidence="19" id="KW-1185">Reference proteome</keyword>
<comment type="similarity">
    <text evidence="2">Belongs to the BexD/CtrA/VexA family.</text>
</comment>
<evidence type="ECO:0000256" key="15">
    <source>
        <dbReference type="SAM" id="SignalP"/>
    </source>
</evidence>
<dbReference type="GO" id="GO:0046930">
    <property type="term" value="C:pore complex"/>
    <property type="evidence" value="ECO:0007669"/>
    <property type="project" value="UniProtKB-KW"/>
</dbReference>
<keyword evidence="6" id="KW-0812">Transmembrane</keyword>
<feature type="chain" id="PRO_5036876426" evidence="15">
    <location>
        <begin position="23"/>
        <end position="187"/>
    </location>
</feature>
<keyword evidence="8" id="KW-0625">Polysaccharide transport</keyword>
<dbReference type="Gene3D" id="3.30.1950.10">
    <property type="entry name" value="wza like domain"/>
    <property type="match status" value="1"/>
</dbReference>
<dbReference type="GO" id="GO:0009279">
    <property type="term" value="C:cell outer membrane"/>
    <property type="evidence" value="ECO:0007669"/>
    <property type="project" value="UniProtKB-SubCell"/>
</dbReference>
<name>A0A936YZW8_9BURK</name>
<evidence type="ECO:0000256" key="9">
    <source>
        <dbReference type="ARBA" id="ARBA00023065"/>
    </source>
</evidence>
<evidence type="ECO:0000256" key="3">
    <source>
        <dbReference type="ARBA" id="ARBA00022448"/>
    </source>
</evidence>
<proteinExistence type="inferred from homology"/>
<keyword evidence="10" id="KW-0626">Porin</keyword>
<gene>
    <name evidence="18" type="ORF">JJ685_12855</name>
</gene>
<evidence type="ECO:0000259" key="16">
    <source>
        <dbReference type="Pfam" id="PF02563"/>
    </source>
</evidence>
<dbReference type="InterPro" id="IPR054765">
    <property type="entry name" value="SLBB_dom"/>
</dbReference>
<dbReference type="PANTHER" id="PTHR33619">
    <property type="entry name" value="POLYSACCHARIDE EXPORT PROTEIN GFCE-RELATED"/>
    <property type="match status" value="1"/>
</dbReference>
<evidence type="ECO:0000259" key="17">
    <source>
        <dbReference type="Pfam" id="PF22461"/>
    </source>
</evidence>
<evidence type="ECO:0000256" key="8">
    <source>
        <dbReference type="ARBA" id="ARBA00023047"/>
    </source>
</evidence>
<keyword evidence="3" id="KW-0813">Transport</keyword>
<evidence type="ECO:0000256" key="2">
    <source>
        <dbReference type="ARBA" id="ARBA00009450"/>
    </source>
</evidence>
<dbReference type="GO" id="GO:0015288">
    <property type="term" value="F:porin activity"/>
    <property type="evidence" value="ECO:0007669"/>
    <property type="project" value="UniProtKB-KW"/>
</dbReference>
<evidence type="ECO:0000256" key="10">
    <source>
        <dbReference type="ARBA" id="ARBA00023114"/>
    </source>
</evidence>
<feature type="signal peptide" evidence="15">
    <location>
        <begin position="1"/>
        <end position="22"/>
    </location>
</feature>
<evidence type="ECO:0000256" key="1">
    <source>
        <dbReference type="ARBA" id="ARBA00004571"/>
    </source>
</evidence>
<evidence type="ECO:0000313" key="19">
    <source>
        <dbReference type="Proteomes" id="UP000599109"/>
    </source>
</evidence>
<dbReference type="RefSeq" id="WP_201674610.1">
    <property type="nucleotide sequence ID" value="NZ_JAEQNE010000002.1"/>
</dbReference>
<evidence type="ECO:0000256" key="7">
    <source>
        <dbReference type="ARBA" id="ARBA00022729"/>
    </source>
</evidence>
<dbReference type="Pfam" id="PF22461">
    <property type="entry name" value="SLBB_2"/>
    <property type="match status" value="1"/>
</dbReference>
<dbReference type="EMBL" id="JAEQNE010000002">
    <property type="protein sequence ID" value="MBL0392023.1"/>
    <property type="molecule type" value="Genomic_DNA"/>
</dbReference>
<evidence type="ECO:0000256" key="4">
    <source>
        <dbReference type="ARBA" id="ARBA00022452"/>
    </source>
</evidence>
<keyword evidence="13" id="KW-0998">Cell outer membrane</keyword>
<dbReference type="InterPro" id="IPR049712">
    <property type="entry name" value="Poly_export"/>
</dbReference>
<keyword evidence="12" id="KW-0564">Palmitate</keyword>
<organism evidence="18 19">
    <name type="scientific">Ramlibacter monticola</name>
    <dbReference type="NCBI Taxonomy" id="1926872"/>
    <lineage>
        <taxon>Bacteria</taxon>
        <taxon>Pseudomonadati</taxon>
        <taxon>Pseudomonadota</taxon>
        <taxon>Betaproteobacteria</taxon>
        <taxon>Burkholderiales</taxon>
        <taxon>Comamonadaceae</taxon>
        <taxon>Ramlibacter</taxon>
    </lineage>
</organism>
<dbReference type="Gene3D" id="3.10.560.10">
    <property type="entry name" value="Outer membrane lipoprotein wza domain like"/>
    <property type="match status" value="1"/>
</dbReference>
<accession>A0A936YZW8</accession>
<comment type="caution">
    <text evidence="18">The sequence shown here is derived from an EMBL/GenBank/DDBJ whole genome shotgun (WGS) entry which is preliminary data.</text>
</comment>
<dbReference type="PANTHER" id="PTHR33619:SF3">
    <property type="entry name" value="POLYSACCHARIDE EXPORT PROTEIN GFCE-RELATED"/>
    <property type="match status" value="1"/>
</dbReference>
<dbReference type="GO" id="GO:0006811">
    <property type="term" value="P:monoatomic ion transport"/>
    <property type="evidence" value="ECO:0007669"/>
    <property type="project" value="UniProtKB-KW"/>
</dbReference>
<sequence length="187" mass="20005">MISRTAAFLLFLLATCSTFAQSANDSYALRHGDRLQVSVWKEEALNREVRVLPDGSISFPLVGRIVVSGNTTSEVEGKIREGLKSYIPEAVVSVVVMATEGNTVYVLGKVLKPGPVALTSADTTVLQVLSQAGGLDRFANADAIVVLRKTSPDARQQTLRVRYGALLKGDALDSNVVMRAGDTVMVP</sequence>
<evidence type="ECO:0000256" key="12">
    <source>
        <dbReference type="ARBA" id="ARBA00023139"/>
    </source>
</evidence>
<comment type="subcellular location">
    <subcellularLocation>
        <location evidence="1">Cell outer membrane</location>
        <topology evidence="1">Multi-pass membrane protein</topology>
    </subcellularLocation>
</comment>
<keyword evidence="5" id="KW-0762">Sugar transport</keyword>
<evidence type="ECO:0000256" key="11">
    <source>
        <dbReference type="ARBA" id="ARBA00023136"/>
    </source>
</evidence>
<evidence type="ECO:0000256" key="14">
    <source>
        <dbReference type="ARBA" id="ARBA00023288"/>
    </source>
</evidence>
<evidence type="ECO:0000313" key="18">
    <source>
        <dbReference type="EMBL" id="MBL0392023.1"/>
    </source>
</evidence>
<dbReference type="InterPro" id="IPR003715">
    <property type="entry name" value="Poly_export_N"/>
</dbReference>
<feature type="domain" description="Polysaccharide export protein N-terminal" evidence="16">
    <location>
        <begin position="22"/>
        <end position="96"/>
    </location>
</feature>
<feature type="domain" description="SLBB" evidence="17">
    <location>
        <begin position="103"/>
        <end position="186"/>
    </location>
</feature>
<keyword evidence="4" id="KW-1134">Transmembrane beta strand</keyword>
<reference evidence="18 19" key="1">
    <citation type="journal article" date="2017" name="Int. J. Syst. Evol. Microbiol.">
        <title>Ramlibacter monticola sp. nov., isolated from forest soil.</title>
        <authorList>
            <person name="Chaudhary D.K."/>
            <person name="Kim J."/>
        </authorList>
    </citation>
    <scope>NUCLEOTIDE SEQUENCE [LARGE SCALE GENOMIC DNA]</scope>
    <source>
        <strain evidence="18 19">KACC 19175</strain>
    </source>
</reference>
<evidence type="ECO:0000256" key="5">
    <source>
        <dbReference type="ARBA" id="ARBA00022597"/>
    </source>
</evidence>
<protein>
    <submittedName>
        <fullName evidence="18">Polysaccharide biosynthesis/export family protein</fullName>
    </submittedName>
</protein>
<dbReference type="Proteomes" id="UP000599109">
    <property type="component" value="Unassembled WGS sequence"/>
</dbReference>
<evidence type="ECO:0000256" key="6">
    <source>
        <dbReference type="ARBA" id="ARBA00022692"/>
    </source>
</evidence>
<keyword evidence="9" id="KW-0406">Ion transport</keyword>
<keyword evidence="11" id="KW-0472">Membrane</keyword>
<keyword evidence="14" id="KW-0449">Lipoprotein</keyword>
<evidence type="ECO:0000256" key="13">
    <source>
        <dbReference type="ARBA" id="ARBA00023237"/>
    </source>
</evidence>
<dbReference type="GO" id="GO:0015159">
    <property type="term" value="F:polysaccharide transmembrane transporter activity"/>
    <property type="evidence" value="ECO:0007669"/>
    <property type="project" value="InterPro"/>
</dbReference>